<organism evidence="9 10">
    <name type="scientific">Coprobacter tertius</name>
    <dbReference type="NCBI Taxonomy" id="2944915"/>
    <lineage>
        <taxon>Bacteria</taxon>
        <taxon>Pseudomonadati</taxon>
        <taxon>Bacteroidota</taxon>
        <taxon>Bacteroidia</taxon>
        <taxon>Bacteroidales</taxon>
        <taxon>Barnesiellaceae</taxon>
        <taxon>Coprobacter</taxon>
    </lineage>
</organism>
<evidence type="ECO:0000256" key="6">
    <source>
        <dbReference type="ARBA" id="ARBA00023136"/>
    </source>
</evidence>
<dbReference type="InterPro" id="IPR003423">
    <property type="entry name" value="OMP_efflux"/>
</dbReference>
<keyword evidence="5" id="KW-0812">Transmembrane</keyword>
<evidence type="ECO:0000256" key="2">
    <source>
        <dbReference type="ARBA" id="ARBA00007613"/>
    </source>
</evidence>
<evidence type="ECO:0000256" key="8">
    <source>
        <dbReference type="SAM" id="SignalP"/>
    </source>
</evidence>
<evidence type="ECO:0000256" key="4">
    <source>
        <dbReference type="ARBA" id="ARBA00022452"/>
    </source>
</evidence>
<evidence type="ECO:0000313" key="9">
    <source>
        <dbReference type="EMBL" id="MCP9612988.1"/>
    </source>
</evidence>
<evidence type="ECO:0000256" key="3">
    <source>
        <dbReference type="ARBA" id="ARBA00022448"/>
    </source>
</evidence>
<reference evidence="9 10" key="1">
    <citation type="submission" date="2022-07" db="EMBL/GenBank/DDBJ databases">
        <title>Fecal culturing of patients with breast cancer.</title>
        <authorList>
            <person name="Teng N.M.Y."/>
            <person name="Kiu R."/>
            <person name="Evans R."/>
            <person name="Baker D.J."/>
            <person name="Zenner C."/>
            <person name="Robinson S.D."/>
            <person name="Hall L.J."/>
        </authorList>
    </citation>
    <scope>NUCLEOTIDE SEQUENCE [LARGE SCALE GENOMIC DNA]</scope>
    <source>
        <strain evidence="9 10">LH1063</strain>
    </source>
</reference>
<name>A0ABT1MK37_9BACT</name>
<accession>A0ABT1MK37</accession>
<keyword evidence="3" id="KW-0813">Transport</keyword>
<comment type="similarity">
    <text evidence="2">Belongs to the outer membrane factor (OMF) (TC 1.B.17) family.</text>
</comment>
<dbReference type="PANTHER" id="PTHR30026:SF20">
    <property type="entry name" value="OUTER MEMBRANE PROTEIN TOLC"/>
    <property type="match status" value="1"/>
</dbReference>
<dbReference type="Gene3D" id="1.20.1600.10">
    <property type="entry name" value="Outer membrane efflux proteins (OEP)"/>
    <property type="match status" value="1"/>
</dbReference>
<dbReference type="SUPFAM" id="SSF56954">
    <property type="entry name" value="Outer membrane efflux proteins (OEP)"/>
    <property type="match status" value="1"/>
</dbReference>
<feature type="signal peptide" evidence="8">
    <location>
        <begin position="1"/>
        <end position="19"/>
    </location>
</feature>
<dbReference type="EMBL" id="JANDHW010000018">
    <property type="protein sequence ID" value="MCP9612988.1"/>
    <property type="molecule type" value="Genomic_DNA"/>
</dbReference>
<comment type="caution">
    <text evidence="9">The sequence shown here is derived from an EMBL/GenBank/DDBJ whole genome shotgun (WGS) entry which is preliminary data.</text>
</comment>
<evidence type="ECO:0000256" key="7">
    <source>
        <dbReference type="ARBA" id="ARBA00023237"/>
    </source>
</evidence>
<evidence type="ECO:0000313" key="10">
    <source>
        <dbReference type="Proteomes" id="UP001205603"/>
    </source>
</evidence>
<dbReference type="PANTHER" id="PTHR30026">
    <property type="entry name" value="OUTER MEMBRANE PROTEIN TOLC"/>
    <property type="match status" value="1"/>
</dbReference>
<proteinExistence type="inferred from homology"/>
<gene>
    <name evidence="9" type="ORF">NMU02_12895</name>
</gene>
<dbReference type="RefSeq" id="WP_255028373.1">
    <property type="nucleotide sequence ID" value="NZ_JANDHW010000018.1"/>
</dbReference>
<comment type="subcellular location">
    <subcellularLocation>
        <location evidence="1">Cell outer membrane</location>
    </subcellularLocation>
</comment>
<keyword evidence="8" id="KW-0732">Signal</keyword>
<keyword evidence="4" id="KW-1134">Transmembrane beta strand</keyword>
<feature type="chain" id="PRO_5045170032" evidence="8">
    <location>
        <begin position="20"/>
        <end position="418"/>
    </location>
</feature>
<dbReference type="Proteomes" id="UP001205603">
    <property type="component" value="Unassembled WGS sequence"/>
</dbReference>
<evidence type="ECO:0000256" key="5">
    <source>
        <dbReference type="ARBA" id="ARBA00022692"/>
    </source>
</evidence>
<keyword evidence="6" id="KW-0472">Membrane</keyword>
<sequence length="418" mass="48069">MKKTILYLLLFSIFFQAKAQITLQECQAKAQQNYPLVKQYGLIEQAKNYDISNAAKGNLPQISLSAKASYQSAVTEVPVIIPGINIKGPDKDQYQISAEISQNIWDGGVIRDRKKIAKAKSEADFQQNRVDMYVLNDRINEMYFGILLLDEQLTQNRLYQEELNRHLQQITAYVQYGIANQSDIDAVEVNRLDASQKQTELETTRYAYIQMLSAFTGKKIEYNTRFISPEMPRNILLNEINRPELDLFDAENRLLESQKKSILSKNLPKLGLFIQGGYGNPGLNMLKNGFDTYYIAGIRLNWNFGNLYTQKNEKKIIETNKKTIDVQRETFLFNTRLKITQGNSEVEKYRKLAEDDDEIIRLRTRIRKAAEAKVANGTLSVTEFLREVTAEDQAKQAKAVHKTQLLMAIYNLKYTTNL</sequence>
<dbReference type="Pfam" id="PF02321">
    <property type="entry name" value="OEP"/>
    <property type="match status" value="1"/>
</dbReference>
<evidence type="ECO:0000256" key="1">
    <source>
        <dbReference type="ARBA" id="ARBA00004442"/>
    </source>
</evidence>
<keyword evidence="10" id="KW-1185">Reference proteome</keyword>
<protein>
    <submittedName>
        <fullName evidence="9">TolC family protein</fullName>
    </submittedName>
</protein>
<dbReference type="InterPro" id="IPR051906">
    <property type="entry name" value="TolC-like"/>
</dbReference>
<keyword evidence="7" id="KW-0998">Cell outer membrane</keyword>